<proteinExistence type="predicted"/>
<evidence type="ECO:0000313" key="2">
    <source>
        <dbReference type="EMBL" id="WVY93289.1"/>
    </source>
</evidence>
<name>A0AAQ3MMC0_VIGMU</name>
<keyword evidence="3" id="KW-1185">Reference proteome</keyword>
<dbReference type="Proteomes" id="UP001374535">
    <property type="component" value="Chromosome 10"/>
</dbReference>
<keyword evidence="1" id="KW-0472">Membrane</keyword>
<keyword evidence="1" id="KW-0812">Transmembrane</keyword>
<sequence length="156" mass="16696">MLANPSLLNEGCTFLNACSKSEILMKANSSNSSADKGSLRHSSICSLMISGISCLLWSIILFILSLIILFVAHRRALSTRVTKSAPTNPDVNLAISCRSNKPSNLKLEVRIDRISFLADSSGSQMLISRSNLLLKAGSRASGLFVAPITITLSALD</sequence>
<organism evidence="2 3">
    <name type="scientific">Vigna mungo</name>
    <name type="common">Black gram</name>
    <name type="synonym">Phaseolus mungo</name>
    <dbReference type="NCBI Taxonomy" id="3915"/>
    <lineage>
        <taxon>Eukaryota</taxon>
        <taxon>Viridiplantae</taxon>
        <taxon>Streptophyta</taxon>
        <taxon>Embryophyta</taxon>
        <taxon>Tracheophyta</taxon>
        <taxon>Spermatophyta</taxon>
        <taxon>Magnoliopsida</taxon>
        <taxon>eudicotyledons</taxon>
        <taxon>Gunneridae</taxon>
        <taxon>Pentapetalae</taxon>
        <taxon>rosids</taxon>
        <taxon>fabids</taxon>
        <taxon>Fabales</taxon>
        <taxon>Fabaceae</taxon>
        <taxon>Papilionoideae</taxon>
        <taxon>50 kb inversion clade</taxon>
        <taxon>NPAAA clade</taxon>
        <taxon>indigoferoid/millettioid clade</taxon>
        <taxon>Phaseoleae</taxon>
        <taxon>Vigna</taxon>
    </lineage>
</organism>
<dbReference type="EMBL" id="CP144691">
    <property type="protein sequence ID" value="WVY93289.1"/>
    <property type="molecule type" value="Genomic_DNA"/>
</dbReference>
<dbReference type="AlphaFoldDB" id="A0AAQ3MMC0"/>
<gene>
    <name evidence="2" type="ORF">V8G54_032377</name>
</gene>
<reference evidence="2 3" key="1">
    <citation type="journal article" date="2023" name="Life. Sci Alliance">
        <title>Evolutionary insights into 3D genome organization and epigenetic landscape of Vigna mungo.</title>
        <authorList>
            <person name="Junaid A."/>
            <person name="Singh B."/>
            <person name="Bhatia S."/>
        </authorList>
    </citation>
    <scope>NUCLEOTIDE SEQUENCE [LARGE SCALE GENOMIC DNA]</scope>
    <source>
        <strain evidence="2">Urdbean</strain>
    </source>
</reference>
<feature type="transmembrane region" description="Helical" evidence="1">
    <location>
        <begin position="47"/>
        <end position="72"/>
    </location>
</feature>
<evidence type="ECO:0000256" key="1">
    <source>
        <dbReference type="SAM" id="Phobius"/>
    </source>
</evidence>
<evidence type="ECO:0000313" key="3">
    <source>
        <dbReference type="Proteomes" id="UP001374535"/>
    </source>
</evidence>
<keyword evidence="1" id="KW-1133">Transmembrane helix</keyword>
<accession>A0AAQ3MMC0</accession>
<protein>
    <submittedName>
        <fullName evidence="2">Uncharacterized protein</fullName>
    </submittedName>
</protein>